<dbReference type="AlphaFoldDB" id="A0A0D3KFC1"/>
<feature type="compositionally biased region" description="Basic residues" evidence="1">
    <location>
        <begin position="433"/>
        <end position="445"/>
    </location>
</feature>
<reference evidence="3" key="2">
    <citation type="submission" date="2024-10" db="UniProtKB">
        <authorList>
            <consortium name="EnsemblProtists"/>
        </authorList>
    </citation>
    <scope>IDENTIFICATION</scope>
</reference>
<dbReference type="Proteomes" id="UP000013827">
    <property type="component" value="Unassembled WGS sequence"/>
</dbReference>
<dbReference type="FunFam" id="3.40.50.2000:FF:000009">
    <property type="entry name" value="Sterol 3-beta-glucosyltransferase UGT80A2"/>
    <property type="match status" value="1"/>
</dbReference>
<dbReference type="PANTHER" id="PTHR48050:SF13">
    <property type="entry name" value="STEROL 3-BETA-GLUCOSYLTRANSFERASE UGT80A2"/>
    <property type="match status" value="1"/>
</dbReference>
<evidence type="ECO:0000256" key="1">
    <source>
        <dbReference type="SAM" id="MobiDB-lite"/>
    </source>
</evidence>
<dbReference type="RefSeq" id="XP_005786885.1">
    <property type="nucleotide sequence ID" value="XM_005786828.1"/>
</dbReference>
<feature type="domain" description="Glycosyltransferase family 28 N-terminal" evidence="2">
    <location>
        <begin position="4"/>
        <end position="104"/>
    </location>
</feature>
<accession>A0A0D3KFC1</accession>
<dbReference type="GO" id="GO:0016906">
    <property type="term" value="F:sterol 3-beta-glucosyltransferase activity"/>
    <property type="evidence" value="ECO:0007669"/>
    <property type="project" value="UniProtKB-ARBA"/>
</dbReference>
<name>A0A0D3KFC1_EMIH1</name>
<evidence type="ECO:0000313" key="4">
    <source>
        <dbReference type="Proteomes" id="UP000013827"/>
    </source>
</evidence>
<dbReference type="GO" id="GO:0005975">
    <property type="term" value="P:carbohydrate metabolic process"/>
    <property type="evidence" value="ECO:0007669"/>
    <property type="project" value="InterPro"/>
</dbReference>
<organism evidence="3 4">
    <name type="scientific">Emiliania huxleyi (strain CCMP1516)</name>
    <dbReference type="NCBI Taxonomy" id="280463"/>
    <lineage>
        <taxon>Eukaryota</taxon>
        <taxon>Haptista</taxon>
        <taxon>Haptophyta</taxon>
        <taxon>Prymnesiophyceae</taxon>
        <taxon>Isochrysidales</taxon>
        <taxon>Noelaerhabdaceae</taxon>
        <taxon>Emiliania</taxon>
    </lineage>
</organism>
<dbReference type="KEGG" id="ehx:EMIHUDRAFT_441290"/>
<protein>
    <recommendedName>
        <fullName evidence="2">Glycosyltransferase family 28 N-terminal domain-containing protein</fullName>
    </recommendedName>
</protein>
<feature type="region of interest" description="Disordered" evidence="1">
    <location>
        <begin position="401"/>
        <end position="445"/>
    </location>
</feature>
<dbReference type="InterPro" id="IPR004276">
    <property type="entry name" value="GlycoTrans_28_N"/>
</dbReference>
<keyword evidence="4" id="KW-1185">Reference proteome</keyword>
<dbReference type="PANTHER" id="PTHR48050">
    <property type="entry name" value="STEROL 3-BETA-GLUCOSYLTRANSFERASE"/>
    <property type="match status" value="1"/>
</dbReference>
<dbReference type="PaxDb" id="2903-EOD34456"/>
<dbReference type="InterPro" id="IPR050426">
    <property type="entry name" value="Glycosyltransferase_28"/>
</dbReference>
<evidence type="ECO:0000259" key="2">
    <source>
        <dbReference type="Pfam" id="PF03033"/>
    </source>
</evidence>
<feature type="compositionally biased region" description="Low complexity" evidence="1">
    <location>
        <begin position="407"/>
        <end position="421"/>
    </location>
</feature>
<dbReference type="eggNOG" id="KOG1192">
    <property type="taxonomic scope" value="Eukaryota"/>
</dbReference>
<dbReference type="Gene3D" id="3.40.50.2000">
    <property type="entry name" value="Glycogen Phosphorylase B"/>
    <property type="match status" value="2"/>
</dbReference>
<dbReference type="EnsemblProtists" id="EOD34456">
    <property type="protein sequence ID" value="EOD34456"/>
    <property type="gene ID" value="EMIHUDRAFT_441290"/>
</dbReference>
<dbReference type="SUPFAM" id="SSF53756">
    <property type="entry name" value="UDP-Glycosyltransferase/glycogen phosphorylase"/>
    <property type="match status" value="1"/>
</dbReference>
<dbReference type="GeneID" id="17279726"/>
<proteinExistence type="predicted"/>
<evidence type="ECO:0000313" key="3">
    <source>
        <dbReference type="EnsemblProtists" id="EOD34456"/>
    </source>
</evidence>
<sequence length="445" mass="47723">MRVLIFCVGTRGDVEPFIALARAAEAAGHDALVCSTHEHEDLCARSKVSFASVGESIADDPEMFKIASTSLAAFEAGKITAAEMQKQQMAMLTTVLGRVSLPHSRALMAILDAAASEGKPFDLAIATILGHRSIQPHLEARNLVFYHLPMQGRAEGFLGSNLMWWYRKAIWGAFQRLVWGAFLEKNVNESRTLAGLDTLSYVSEYYARMHRAPTILGYLEELTPTPYPPKTNELRDVRAQGVLMLDDHARSKREALPADLEAFLAAGPPPVYIGFGSMRLAARHVTMVVLQAVKQAGGRCVLAAGWAELGTHQLDPASDGTAELLSFAKSSVFEISSVDHRMLLPRCASAVCHAGAGTFAAVLLAGIPIIACPFAFDQFGFARAGVGAGVSPGFAPLGRRACRSHPQGGRRAAADGAQSQAHPGGHVAARSNRQGRRRRHGGRPA</sequence>
<dbReference type="OMA" id="LHHFPMR"/>
<dbReference type="HOGENOM" id="CLU_000537_8_0_1"/>
<dbReference type="Pfam" id="PF03033">
    <property type="entry name" value="Glyco_transf_28"/>
    <property type="match status" value="1"/>
</dbReference>
<reference evidence="4" key="1">
    <citation type="journal article" date="2013" name="Nature">
        <title>Pan genome of the phytoplankton Emiliania underpins its global distribution.</title>
        <authorList>
            <person name="Read B.A."/>
            <person name="Kegel J."/>
            <person name="Klute M.J."/>
            <person name="Kuo A."/>
            <person name="Lefebvre S.C."/>
            <person name="Maumus F."/>
            <person name="Mayer C."/>
            <person name="Miller J."/>
            <person name="Monier A."/>
            <person name="Salamov A."/>
            <person name="Young J."/>
            <person name="Aguilar M."/>
            <person name="Claverie J.M."/>
            <person name="Frickenhaus S."/>
            <person name="Gonzalez K."/>
            <person name="Herman E.K."/>
            <person name="Lin Y.C."/>
            <person name="Napier J."/>
            <person name="Ogata H."/>
            <person name="Sarno A.F."/>
            <person name="Shmutz J."/>
            <person name="Schroeder D."/>
            <person name="de Vargas C."/>
            <person name="Verret F."/>
            <person name="von Dassow P."/>
            <person name="Valentin K."/>
            <person name="Van de Peer Y."/>
            <person name="Wheeler G."/>
            <person name="Dacks J.B."/>
            <person name="Delwiche C.F."/>
            <person name="Dyhrman S.T."/>
            <person name="Glockner G."/>
            <person name="John U."/>
            <person name="Richards T."/>
            <person name="Worden A.Z."/>
            <person name="Zhang X."/>
            <person name="Grigoriev I.V."/>
            <person name="Allen A.E."/>
            <person name="Bidle K."/>
            <person name="Borodovsky M."/>
            <person name="Bowler C."/>
            <person name="Brownlee C."/>
            <person name="Cock J.M."/>
            <person name="Elias M."/>
            <person name="Gladyshev V.N."/>
            <person name="Groth M."/>
            <person name="Guda C."/>
            <person name="Hadaegh A."/>
            <person name="Iglesias-Rodriguez M.D."/>
            <person name="Jenkins J."/>
            <person name="Jones B.M."/>
            <person name="Lawson T."/>
            <person name="Leese F."/>
            <person name="Lindquist E."/>
            <person name="Lobanov A."/>
            <person name="Lomsadze A."/>
            <person name="Malik S.B."/>
            <person name="Marsh M.E."/>
            <person name="Mackinder L."/>
            <person name="Mock T."/>
            <person name="Mueller-Roeber B."/>
            <person name="Pagarete A."/>
            <person name="Parker M."/>
            <person name="Probert I."/>
            <person name="Quesneville H."/>
            <person name="Raines C."/>
            <person name="Rensing S.A."/>
            <person name="Riano-Pachon D.M."/>
            <person name="Richier S."/>
            <person name="Rokitta S."/>
            <person name="Shiraiwa Y."/>
            <person name="Soanes D.M."/>
            <person name="van der Giezen M."/>
            <person name="Wahlund T.M."/>
            <person name="Williams B."/>
            <person name="Wilson W."/>
            <person name="Wolfe G."/>
            <person name="Wurch L.L."/>
        </authorList>
    </citation>
    <scope>NUCLEOTIDE SEQUENCE</scope>
</reference>